<evidence type="ECO:0000313" key="2">
    <source>
        <dbReference type="Proteomes" id="UP000194154"/>
    </source>
</evidence>
<gene>
    <name evidence="1" type="ORF">MCCS_25310</name>
</gene>
<reference evidence="1 2" key="1">
    <citation type="journal article" date="2017" name="Int. J. Syst. Evol. Microbiol.">
        <title>Macrococcus canis sp. nov., a skin bacterium associated with infections in dogs.</title>
        <authorList>
            <person name="Gobeli Brawand S."/>
            <person name="Cotting K."/>
            <person name="Gomez-Sanz E."/>
            <person name="Collaud A."/>
            <person name="Thomann A."/>
            <person name="Brodard I."/>
            <person name="Rodriguez-Campos S."/>
            <person name="Strauss C."/>
            <person name="Perreten V."/>
        </authorList>
    </citation>
    <scope>NUCLEOTIDE SEQUENCE [LARGE SCALE GENOMIC DNA]</scope>
    <source>
        <strain evidence="1 2">KM45013</strain>
    </source>
</reference>
<dbReference type="OrthoDB" id="2418729at2"/>
<dbReference type="Proteomes" id="UP000194154">
    <property type="component" value="Chromosome"/>
</dbReference>
<name>A0A1W7AER8_9STAP</name>
<dbReference type="EMBL" id="CP021059">
    <property type="protein sequence ID" value="ARQ08087.1"/>
    <property type="molecule type" value="Genomic_DNA"/>
</dbReference>
<evidence type="ECO:0000313" key="1">
    <source>
        <dbReference type="EMBL" id="ARQ08087.1"/>
    </source>
</evidence>
<keyword evidence="2" id="KW-1185">Reference proteome</keyword>
<dbReference type="KEGG" id="mcak:MCCS_25310"/>
<sequence length="72" mass="8387">MKVSLLKAEVVRQNFKISEFLRTLGGVGVHMSRESYYRKMRGETEFQRDEINGIAKVLGLNPQQVHEIFFND</sequence>
<dbReference type="RefSeq" id="WP_086043602.1">
    <property type="nucleotide sequence ID" value="NZ_CBCRZA010000009.1"/>
</dbReference>
<dbReference type="STRING" id="1855823.MCCS_25310"/>
<proteinExistence type="predicted"/>
<accession>A0A1W7AER8</accession>
<dbReference type="GeneID" id="35296593"/>
<organism evidence="1 2">
    <name type="scientific">Macrococcoides canis</name>
    <dbReference type="NCBI Taxonomy" id="1855823"/>
    <lineage>
        <taxon>Bacteria</taxon>
        <taxon>Bacillati</taxon>
        <taxon>Bacillota</taxon>
        <taxon>Bacilli</taxon>
        <taxon>Bacillales</taxon>
        <taxon>Staphylococcaceae</taxon>
        <taxon>Macrococcoides</taxon>
    </lineage>
</organism>
<dbReference type="AlphaFoldDB" id="A0A1W7AER8"/>
<protein>
    <recommendedName>
        <fullName evidence="3">XRE family transcriptional regulator</fullName>
    </recommendedName>
</protein>
<evidence type="ECO:0008006" key="3">
    <source>
        <dbReference type="Google" id="ProtNLM"/>
    </source>
</evidence>